<organism evidence="2 3">
    <name type="scientific">Desulforamulus reducens (strain ATCC BAA-1160 / DSM 100696 / MI-1)</name>
    <name type="common">Desulfotomaculum reducens</name>
    <dbReference type="NCBI Taxonomy" id="349161"/>
    <lineage>
        <taxon>Bacteria</taxon>
        <taxon>Bacillati</taxon>
        <taxon>Bacillota</taxon>
        <taxon>Clostridia</taxon>
        <taxon>Eubacteriales</taxon>
        <taxon>Peptococcaceae</taxon>
        <taxon>Desulforamulus</taxon>
    </lineage>
</organism>
<gene>
    <name evidence="2" type="ordered locus">Dred_2786</name>
</gene>
<keyword evidence="3" id="KW-1185">Reference proteome</keyword>
<dbReference type="RefSeq" id="WP_011879085.1">
    <property type="nucleotide sequence ID" value="NC_009253.1"/>
</dbReference>
<dbReference type="STRING" id="349161.Dred_2786"/>
<sequence>MKKIISIFCFVILSLTLTMGNAFANDKKTYVVDDFTVKVVIDDKTGDCKDEAVFYPLRKICEEFGYTVNWHGDRAYIIKGTGEAIIKDGQGNEVNAVIVTPGVTVVELISSTTAKIEQYEENYNGYEAFIRRDNNCLYVYKDFFIKYLGLKEVK</sequence>
<dbReference type="EMBL" id="CP000612">
    <property type="protein sequence ID" value="ABO51290.1"/>
    <property type="molecule type" value="Genomic_DNA"/>
</dbReference>
<dbReference type="eggNOG" id="ENOG502ZUCR">
    <property type="taxonomic scope" value="Bacteria"/>
</dbReference>
<evidence type="ECO:0000256" key="1">
    <source>
        <dbReference type="SAM" id="SignalP"/>
    </source>
</evidence>
<evidence type="ECO:0008006" key="4">
    <source>
        <dbReference type="Google" id="ProtNLM"/>
    </source>
</evidence>
<keyword evidence="1" id="KW-0732">Signal</keyword>
<accession>A4J887</accession>
<reference evidence="2 3" key="1">
    <citation type="submission" date="2007-03" db="EMBL/GenBank/DDBJ databases">
        <title>Complete sequence of Desulfotomaculum reducens MI-1.</title>
        <authorList>
            <consortium name="US DOE Joint Genome Institute"/>
            <person name="Copeland A."/>
            <person name="Lucas S."/>
            <person name="Lapidus A."/>
            <person name="Barry K."/>
            <person name="Detter J.C."/>
            <person name="Glavina del Rio T."/>
            <person name="Hammon N."/>
            <person name="Israni S."/>
            <person name="Dalin E."/>
            <person name="Tice H."/>
            <person name="Pitluck S."/>
            <person name="Sims D."/>
            <person name="Brettin T."/>
            <person name="Bruce D."/>
            <person name="Han C."/>
            <person name="Tapia R."/>
            <person name="Schmutz J."/>
            <person name="Larimer F."/>
            <person name="Land M."/>
            <person name="Hauser L."/>
            <person name="Kyrpides N."/>
            <person name="Kim E."/>
            <person name="Tebo B.M."/>
            <person name="Richardson P."/>
        </authorList>
    </citation>
    <scope>NUCLEOTIDE SEQUENCE [LARGE SCALE GENOMIC DNA]</scope>
    <source>
        <strain evidence="2 3">MI-1</strain>
    </source>
</reference>
<name>A4J887_DESRM</name>
<dbReference type="Proteomes" id="UP000001556">
    <property type="component" value="Chromosome"/>
</dbReference>
<dbReference type="KEGG" id="drm:Dred_2786"/>
<dbReference type="OrthoDB" id="1684927at2"/>
<evidence type="ECO:0000313" key="2">
    <source>
        <dbReference type="EMBL" id="ABO51290.1"/>
    </source>
</evidence>
<feature type="signal peptide" evidence="1">
    <location>
        <begin position="1"/>
        <end position="24"/>
    </location>
</feature>
<proteinExistence type="predicted"/>
<feature type="chain" id="PRO_5002669949" description="Copper amine oxidase-like N-terminal domain-containing protein" evidence="1">
    <location>
        <begin position="25"/>
        <end position="154"/>
    </location>
</feature>
<protein>
    <recommendedName>
        <fullName evidence="4">Copper amine oxidase-like N-terminal domain-containing protein</fullName>
    </recommendedName>
</protein>
<dbReference type="HOGENOM" id="CLU_1766264_0_0_9"/>
<dbReference type="AlphaFoldDB" id="A4J887"/>
<evidence type="ECO:0000313" key="3">
    <source>
        <dbReference type="Proteomes" id="UP000001556"/>
    </source>
</evidence>